<keyword evidence="4" id="KW-0233">DNA recombination</keyword>
<dbReference type="GO" id="GO:0006310">
    <property type="term" value="P:DNA recombination"/>
    <property type="evidence" value="ECO:0007669"/>
    <property type="project" value="UniProtKB-KW"/>
</dbReference>
<protein>
    <submittedName>
        <fullName evidence="6">Phage integrase family protein</fullName>
    </submittedName>
</protein>
<dbReference type="SUPFAM" id="SSF56349">
    <property type="entry name" value="DNA breaking-rejoining enzymes"/>
    <property type="match status" value="1"/>
</dbReference>
<sequence>MVLEIAKNIEKRGALEIARQLLQRMNAVFGYAVQTGRATYNPAADMQGVLKSRKVVHRAALSGDELPEFMQTLMRADIDTATKLALQFTILTAARSGETRGATWAEINLDAALWRIPGARMKMDSPHTVPLSRQAVAILERAGRLYGREGLTFPGRDGVKPLSENTMLYALYRMGYHSKATVHGFRAGLLHYGERERL</sequence>
<keyword evidence="2" id="KW-0229">DNA integration</keyword>
<dbReference type="PANTHER" id="PTHR30629:SF2">
    <property type="entry name" value="PROPHAGE INTEGRASE INTS-RELATED"/>
    <property type="match status" value="1"/>
</dbReference>
<dbReference type="Gene3D" id="1.10.443.10">
    <property type="entry name" value="Intergrase catalytic core"/>
    <property type="match status" value="1"/>
</dbReference>
<keyword evidence="3" id="KW-0238">DNA-binding</keyword>
<dbReference type="InterPro" id="IPR002104">
    <property type="entry name" value="Integrase_catalytic"/>
</dbReference>
<dbReference type="PANTHER" id="PTHR30629">
    <property type="entry name" value="PROPHAGE INTEGRASE"/>
    <property type="match status" value="1"/>
</dbReference>
<evidence type="ECO:0000256" key="3">
    <source>
        <dbReference type="ARBA" id="ARBA00023125"/>
    </source>
</evidence>
<dbReference type="Pfam" id="PF22022">
    <property type="entry name" value="Phage_int_M"/>
    <property type="match status" value="1"/>
</dbReference>
<dbReference type="EMBL" id="NQJD01000066">
    <property type="protein sequence ID" value="TAA73716.1"/>
    <property type="molecule type" value="Genomic_DNA"/>
</dbReference>
<dbReference type="InterPro" id="IPR013762">
    <property type="entry name" value="Integrase-like_cat_sf"/>
</dbReference>
<evidence type="ECO:0000259" key="5">
    <source>
        <dbReference type="PROSITE" id="PS51898"/>
    </source>
</evidence>
<dbReference type="CDD" id="cd00801">
    <property type="entry name" value="INT_P4_C"/>
    <property type="match status" value="1"/>
</dbReference>
<evidence type="ECO:0000256" key="2">
    <source>
        <dbReference type="ARBA" id="ARBA00022908"/>
    </source>
</evidence>
<dbReference type="Proteomes" id="UP000316238">
    <property type="component" value="Unassembled WGS sequence"/>
</dbReference>
<keyword evidence="7" id="KW-1185">Reference proteome</keyword>
<name>A0A521FY74_9BACT</name>
<comment type="similarity">
    <text evidence="1">Belongs to the 'phage' integrase family.</text>
</comment>
<evidence type="ECO:0000313" key="7">
    <source>
        <dbReference type="Proteomes" id="UP000316238"/>
    </source>
</evidence>
<dbReference type="GO" id="GO:0003677">
    <property type="term" value="F:DNA binding"/>
    <property type="evidence" value="ECO:0007669"/>
    <property type="project" value="UniProtKB-KW"/>
</dbReference>
<dbReference type="Pfam" id="PF00589">
    <property type="entry name" value="Phage_integrase"/>
    <property type="match status" value="1"/>
</dbReference>
<proteinExistence type="inferred from homology"/>
<evidence type="ECO:0000313" key="6">
    <source>
        <dbReference type="EMBL" id="TAA73716.1"/>
    </source>
</evidence>
<feature type="domain" description="Tyr recombinase" evidence="5">
    <location>
        <begin position="56"/>
        <end position="198"/>
    </location>
</feature>
<reference evidence="6" key="1">
    <citation type="submission" date="2017-07" db="EMBL/GenBank/DDBJ databases">
        <title>The cable genome - Insights into the physiology and evolution of filamentous bacteria capable of sulfide oxidation via long distance electron transfer.</title>
        <authorList>
            <person name="Thorup C."/>
            <person name="Bjerg J.T."/>
            <person name="Schreiber L."/>
            <person name="Nielsen L.P."/>
            <person name="Kjeldsen K.U."/>
            <person name="Boesen T."/>
            <person name="Boggild A."/>
            <person name="Meysman F."/>
            <person name="Geelhoed J."/>
            <person name="Schramm A."/>
        </authorList>
    </citation>
    <scope>NUCLEOTIDE SEQUENCE [LARGE SCALE GENOMIC DNA]</scope>
    <source>
        <strain evidence="6">GS</strain>
    </source>
</reference>
<dbReference type="Gene3D" id="1.10.150.130">
    <property type="match status" value="1"/>
</dbReference>
<evidence type="ECO:0000256" key="4">
    <source>
        <dbReference type="ARBA" id="ARBA00023172"/>
    </source>
</evidence>
<organism evidence="6 7">
    <name type="scientific">Candidatus Electronema aureum</name>
    <dbReference type="NCBI Taxonomy" id="2005002"/>
    <lineage>
        <taxon>Bacteria</taxon>
        <taxon>Pseudomonadati</taxon>
        <taxon>Thermodesulfobacteriota</taxon>
        <taxon>Desulfobulbia</taxon>
        <taxon>Desulfobulbales</taxon>
        <taxon>Desulfobulbaceae</taxon>
        <taxon>Candidatus Electronema</taxon>
    </lineage>
</organism>
<dbReference type="InterPro" id="IPR010998">
    <property type="entry name" value="Integrase_recombinase_N"/>
</dbReference>
<comment type="caution">
    <text evidence="6">The sequence shown here is derived from an EMBL/GenBank/DDBJ whole genome shotgun (WGS) entry which is preliminary data.</text>
</comment>
<dbReference type="AlphaFoldDB" id="A0A521FY74"/>
<accession>A0A521FY74</accession>
<dbReference type="PROSITE" id="PS51898">
    <property type="entry name" value="TYR_RECOMBINASE"/>
    <property type="match status" value="1"/>
</dbReference>
<evidence type="ECO:0000256" key="1">
    <source>
        <dbReference type="ARBA" id="ARBA00008857"/>
    </source>
</evidence>
<gene>
    <name evidence="6" type="ORF">CDV28_1663</name>
</gene>
<dbReference type="GO" id="GO:0015074">
    <property type="term" value="P:DNA integration"/>
    <property type="evidence" value="ECO:0007669"/>
    <property type="project" value="UniProtKB-KW"/>
</dbReference>
<dbReference type="InterPro" id="IPR011010">
    <property type="entry name" value="DNA_brk_join_enz"/>
</dbReference>
<dbReference type="InterPro" id="IPR050808">
    <property type="entry name" value="Phage_Integrase"/>
</dbReference>
<dbReference type="InterPro" id="IPR053876">
    <property type="entry name" value="Phage_int_M"/>
</dbReference>